<reference evidence="1 2" key="1">
    <citation type="submission" date="2007-01" db="EMBL/GenBank/DDBJ databases">
        <authorList>
            <person name="Haygood M."/>
            <person name="Podell S."/>
            <person name="Anderson C."/>
            <person name="Hopkinson B."/>
            <person name="Roe K."/>
            <person name="Barbeau K."/>
            <person name="Gaasterland T."/>
            <person name="Ferriera S."/>
            <person name="Johnson J."/>
            <person name="Kravitz S."/>
            <person name="Beeson K."/>
            <person name="Sutton G."/>
            <person name="Rogers Y.-H."/>
            <person name="Friedman R."/>
            <person name="Frazier M."/>
            <person name="Venter J.C."/>
        </authorList>
    </citation>
    <scope>NUCLEOTIDE SEQUENCE [LARGE SCALE GENOMIC DNA]</scope>
    <source>
        <strain evidence="1 2">ATCC 23134</strain>
    </source>
</reference>
<sequence>MYYINLKYKLLCQANQGLIKVKIWNLSAKTPTLASEKVPNRT</sequence>
<gene>
    <name evidence="1" type="ORF">M23134_07409</name>
</gene>
<evidence type="ECO:0000313" key="1">
    <source>
        <dbReference type="EMBL" id="EAY31002.1"/>
    </source>
</evidence>
<proteinExistence type="predicted"/>
<comment type="caution">
    <text evidence="1">The sequence shown here is derived from an EMBL/GenBank/DDBJ whole genome shotgun (WGS) entry which is preliminary data.</text>
</comment>
<dbReference type="AlphaFoldDB" id="A1ZEQ0"/>
<name>A1ZEQ0_MICM2</name>
<keyword evidence="2" id="KW-1185">Reference proteome</keyword>
<accession>A1ZEQ0</accession>
<dbReference type="Proteomes" id="UP000004095">
    <property type="component" value="Unassembled WGS sequence"/>
</dbReference>
<evidence type="ECO:0000313" key="2">
    <source>
        <dbReference type="Proteomes" id="UP000004095"/>
    </source>
</evidence>
<dbReference type="EMBL" id="AAWS01000004">
    <property type="protein sequence ID" value="EAY31002.1"/>
    <property type="molecule type" value="Genomic_DNA"/>
</dbReference>
<organism evidence="1 2">
    <name type="scientific">Microscilla marina ATCC 23134</name>
    <dbReference type="NCBI Taxonomy" id="313606"/>
    <lineage>
        <taxon>Bacteria</taxon>
        <taxon>Pseudomonadati</taxon>
        <taxon>Bacteroidota</taxon>
        <taxon>Cytophagia</taxon>
        <taxon>Cytophagales</taxon>
        <taxon>Microscillaceae</taxon>
        <taxon>Microscilla</taxon>
    </lineage>
</organism>
<protein>
    <submittedName>
        <fullName evidence="1">Uncharacterized protein</fullName>
    </submittedName>
</protein>